<dbReference type="PANTHER" id="PTHR43975:SF2">
    <property type="entry name" value="EG:BACR7A4.14 PROTEIN-RELATED"/>
    <property type="match status" value="1"/>
</dbReference>
<proteinExistence type="inferred from homology"/>
<evidence type="ECO:0000313" key="2">
    <source>
        <dbReference type="EMBL" id="MFD1939775.1"/>
    </source>
</evidence>
<dbReference type="CDD" id="cd05233">
    <property type="entry name" value="SDR_c"/>
    <property type="match status" value="1"/>
</dbReference>
<dbReference type="EMBL" id="JBHUFV010000096">
    <property type="protein sequence ID" value="MFD1939775.1"/>
    <property type="molecule type" value="Genomic_DNA"/>
</dbReference>
<dbReference type="Proteomes" id="UP001597368">
    <property type="component" value="Unassembled WGS sequence"/>
</dbReference>
<sequence length="250" mass="25966">MGSVAIVTGAGTGLGRCLAISLAADKNCLVLVGRRAQRLDATRVECVEAGAAPDDVLAVPADLSDPGSAARVVAAARDRFGGVDMLVNNAAVATFGPLESTGVDTFVRLFTTNVAGPAALIRQAAPLLRSAGGVVVNVGSIGGLLAVPDRSFYGATKAALHHLTRSLARELAPEIRVNAVLPGAIDTEMYEDLGLDENATRRLREEMIRTTPLGRMGRPEDVVPWIRMLLGPAGSWMTGTLLVVDGGRSC</sequence>
<reference evidence="3" key="1">
    <citation type="journal article" date="2019" name="Int. J. Syst. Evol. Microbiol.">
        <title>The Global Catalogue of Microorganisms (GCM) 10K type strain sequencing project: providing services to taxonomists for standard genome sequencing and annotation.</title>
        <authorList>
            <consortium name="The Broad Institute Genomics Platform"/>
            <consortium name="The Broad Institute Genome Sequencing Center for Infectious Disease"/>
            <person name="Wu L."/>
            <person name="Ma J."/>
        </authorList>
    </citation>
    <scope>NUCLEOTIDE SEQUENCE [LARGE SCALE GENOMIC DNA]</scope>
    <source>
        <strain evidence="3">ICMP 6774ER</strain>
    </source>
</reference>
<dbReference type="GO" id="GO:0016491">
    <property type="term" value="F:oxidoreductase activity"/>
    <property type="evidence" value="ECO:0007669"/>
    <property type="project" value="UniProtKB-KW"/>
</dbReference>
<dbReference type="PROSITE" id="PS00061">
    <property type="entry name" value="ADH_SHORT"/>
    <property type="match status" value="1"/>
</dbReference>
<evidence type="ECO:0000256" key="1">
    <source>
        <dbReference type="ARBA" id="ARBA00006484"/>
    </source>
</evidence>
<organism evidence="2 3">
    <name type="scientific">Nonomuraea mangrovi</name>
    <dbReference type="NCBI Taxonomy" id="2316207"/>
    <lineage>
        <taxon>Bacteria</taxon>
        <taxon>Bacillati</taxon>
        <taxon>Actinomycetota</taxon>
        <taxon>Actinomycetes</taxon>
        <taxon>Streptosporangiales</taxon>
        <taxon>Streptosporangiaceae</taxon>
        <taxon>Nonomuraea</taxon>
    </lineage>
</organism>
<dbReference type="InterPro" id="IPR020904">
    <property type="entry name" value="Sc_DH/Rdtase_CS"/>
</dbReference>
<dbReference type="EC" id="1.1.1.-" evidence="2"/>
<accession>A0ABW4TFN1</accession>
<gene>
    <name evidence="2" type="ORF">ACFSKW_50800</name>
</gene>
<keyword evidence="2" id="KW-0560">Oxidoreductase</keyword>
<comment type="caution">
    <text evidence="2">The sequence shown here is derived from an EMBL/GenBank/DDBJ whole genome shotgun (WGS) entry which is preliminary data.</text>
</comment>
<dbReference type="InterPro" id="IPR036291">
    <property type="entry name" value="NAD(P)-bd_dom_sf"/>
</dbReference>
<evidence type="ECO:0000313" key="3">
    <source>
        <dbReference type="Proteomes" id="UP001597368"/>
    </source>
</evidence>
<dbReference type="RefSeq" id="WP_379582364.1">
    <property type="nucleotide sequence ID" value="NZ_JBHUFV010000096.1"/>
</dbReference>
<dbReference type="PRINTS" id="PR00081">
    <property type="entry name" value="GDHRDH"/>
</dbReference>
<dbReference type="Pfam" id="PF13561">
    <property type="entry name" value="adh_short_C2"/>
    <property type="match status" value="1"/>
</dbReference>
<keyword evidence="3" id="KW-1185">Reference proteome</keyword>
<dbReference type="SUPFAM" id="SSF51735">
    <property type="entry name" value="NAD(P)-binding Rossmann-fold domains"/>
    <property type="match status" value="1"/>
</dbReference>
<dbReference type="InterPro" id="IPR002347">
    <property type="entry name" value="SDR_fam"/>
</dbReference>
<dbReference type="PANTHER" id="PTHR43975">
    <property type="entry name" value="ZGC:101858"/>
    <property type="match status" value="1"/>
</dbReference>
<comment type="similarity">
    <text evidence="1">Belongs to the short-chain dehydrogenases/reductases (SDR) family.</text>
</comment>
<dbReference type="PRINTS" id="PR00080">
    <property type="entry name" value="SDRFAMILY"/>
</dbReference>
<protein>
    <submittedName>
        <fullName evidence="2">SDR family NAD(P)-dependent oxidoreductase</fullName>
        <ecNumber evidence="2">1.1.1.-</ecNumber>
    </submittedName>
</protein>
<dbReference type="Gene3D" id="3.40.50.720">
    <property type="entry name" value="NAD(P)-binding Rossmann-like Domain"/>
    <property type="match status" value="1"/>
</dbReference>
<name>A0ABW4TFN1_9ACTN</name>